<accession>A0A5N5X957</accession>
<reference evidence="2 3" key="1">
    <citation type="submission" date="2019-04" db="EMBL/GenBank/DDBJ databases">
        <title>Friends and foes A comparative genomics study of 23 Aspergillus species from section Flavi.</title>
        <authorList>
            <consortium name="DOE Joint Genome Institute"/>
            <person name="Kjaerbolling I."/>
            <person name="Vesth T."/>
            <person name="Frisvad J.C."/>
            <person name="Nybo J.L."/>
            <person name="Theobald S."/>
            <person name="Kildgaard S."/>
            <person name="Isbrandt T."/>
            <person name="Kuo A."/>
            <person name="Sato A."/>
            <person name="Lyhne E.K."/>
            <person name="Kogle M.E."/>
            <person name="Wiebenga A."/>
            <person name="Kun R.S."/>
            <person name="Lubbers R.J."/>
            <person name="Makela M.R."/>
            <person name="Barry K."/>
            <person name="Chovatia M."/>
            <person name="Clum A."/>
            <person name="Daum C."/>
            <person name="Haridas S."/>
            <person name="He G."/>
            <person name="LaButti K."/>
            <person name="Lipzen A."/>
            <person name="Mondo S."/>
            <person name="Riley R."/>
            <person name="Salamov A."/>
            <person name="Simmons B.A."/>
            <person name="Magnuson J.K."/>
            <person name="Henrissat B."/>
            <person name="Mortensen U.H."/>
            <person name="Larsen T.O."/>
            <person name="Devries R.P."/>
            <person name="Grigoriev I.V."/>
            <person name="Machida M."/>
            <person name="Baker S.E."/>
            <person name="Andersen M.R."/>
        </authorList>
    </citation>
    <scope>NUCLEOTIDE SEQUENCE [LARGE SCALE GENOMIC DNA]</scope>
    <source>
        <strain evidence="2 3">CBS 151.66</strain>
    </source>
</reference>
<dbReference type="Pfam" id="PF14226">
    <property type="entry name" value="DIOX_N"/>
    <property type="match status" value="1"/>
</dbReference>
<evidence type="ECO:0000313" key="2">
    <source>
        <dbReference type="EMBL" id="KAB8077249.1"/>
    </source>
</evidence>
<dbReference type="Proteomes" id="UP000326565">
    <property type="component" value="Unassembled WGS sequence"/>
</dbReference>
<feature type="domain" description="Non-haem dioxygenase N-terminal" evidence="1">
    <location>
        <begin position="10"/>
        <end position="124"/>
    </location>
</feature>
<dbReference type="SUPFAM" id="SSF51197">
    <property type="entry name" value="Clavaminate synthase-like"/>
    <property type="match status" value="1"/>
</dbReference>
<sequence>MSTVAIPCCLNLSEAREPTWASFLKNLLEALMSDGIFYIKNFGVASKPIKEFPRVQPSKYDSRVSSFGTFASYRAFAGALLDSLQAKGKTADWREQLDLSTVDVPRKPGDPTYRNLFSYNQWPSRSGLPRFQSVYEDFAGQMSGVFSEIVKLVADAVRLGEAPG</sequence>
<organism evidence="2 3">
    <name type="scientific">Aspergillus leporis</name>
    <dbReference type="NCBI Taxonomy" id="41062"/>
    <lineage>
        <taxon>Eukaryota</taxon>
        <taxon>Fungi</taxon>
        <taxon>Dikarya</taxon>
        <taxon>Ascomycota</taxon>
        <taxon>Pezizomycotina</taxon>
        <taxon>Eurotiomycetes</taxon>
        <taxon>Eurotiomycetidae</taxon>
        <taxon>Eurotiales</taxon>
        <taxon>Aspergillaceae</taxon>
        <taxon>Aspergillus</taxon>
        <taxon>Aspergillus subgen. Circumdati</taxon>
    </lineage>
</organism>
<name>A0A5N5X957_9EURO</name>
<evidence type="ECO:0000313" key="3">
    <source>
        <dbReference type="Proteomes" id="UP000326565"/>
    </source>
</evidence>
<keyword evidence="3" id="KW-1185">Reference proteome</keyword>
<dbReference type="EMBL" id="ML732171">
    <property type="protein sequence ID" value="KAB8077249.1"/>
    <property type="molecule type" value="Genomic_DNA"/>
</dbReference>
<proteinExistence type="predicted"/>
<protein>
    <recommendedName>
        <fullName evidence="1">Non-haem dioxygenase N-terminal domain-containing protein</fullName>
    </recommendedName>
</protein>
<dbReference type="InterPro" id="IPR027443">
    <property type="entry name" value="IPNS-like_sf"/>
</dbReference>
<dbReference type="Gene3D" id="2.60.120.330">
    <property type="entry name" value="B-lactam Antibiotic, Isopenicillin N Synthase, Chain"/>
    <property type="match status" value="1"/>
</dbReference>
<dbReference type="AlphaFoldDB" id="A0A5N5X957"/>
<dbReference type="InterPro" id="IPR026992">
    <property type="entry name" value="DIOX_N"/>
</dbReference>
<gene>
    <name evidence="2" type="ORF">BDV29DRAFT_153968</name>
</gene>
<evidence type="ECO:0000259" key="1">
    <source>
        <dbReference type="Pfam" id="PF14226"/>
    </source>
</evidence>